<dbReference type="InParanoid" id="A2ETL5"/>
<accession>A2ETL5</accession>
<sequence length="516" mass="59671">MFAFFVCFNAANPVSKVGFRDVSDMDDTTDQIGYYDIDYRLDGVGIPFSLLNIGTEFKLVVDGKTYYPKQYERGPFGGLDIELYMDKITEDDFAVHYRITNKGKKAARFQLGTFTDVSFRDMVNGDINNIKVLNDKRIFYVYCSDLVKNPWQKLVFDQRPPDSDRLQYIPPNHHWFGLLPDNADKYNMRFKSDADNKDFADPEGQYQDISVSHSWDEIEIGVDETVVLGNRIYFLMKTPFEINPEKKVIYSEPQNNIALPTWIRILEYGKKYHPQIKLHSQPESGWRDDRGLSFTCRNNYENWKFRVNHPQQGEFVYDLRLVQENPRLVSNVETVTLKVSTKPHLGIAPIDHEVTKVYKNDDSIKFKATIRGDSTINLKYVVIKIGKNNVRIKEFEKLSEPFNLEGQGLSDQNFEAEFSLQEAHLRSGDYKLEITAINSHGLSSDTKTIEFKTNYATKIIKYEFKPKSVVTPGSNVELVGTFLEEDIQQVIKFHLDLKDGQAKHDSDPYQAKGREQ</sequence>
<keyword evidence="2" id="KW-1185">Reference proteome</keyword>
<protein>
    <submittedName>
        <fullName evidence="1">Uncharacterized protein</fullName>
    </submittedName>
</protein>
<dbReference type="RefSeq" id="XP_001316206.1">
    <property type="nucleotide sequence ID" value="XM_001316171.1"/>
</dbReference>
<dbReference type="VEuPathDB" id="TrichDB:TVAG_195760"/>
<gene>
    <name evidence="1" type="ORF">TVAG_195760</name>
</gene>
<evidence type="ECO:0000313" key="1">
    <source>
        <dbReference type="EMBL" id="EAY03983.1"/>
    </source>
</evidence>
<organism evidence="1 2">
    <name type="scientific">Trichomonas vaginalis (strain ATCC PRA-98 / G3)</name>
    <dbReference type="NCBI Taxonomy" id="412133"/>
    <lineage>
        <taxon>Eukaryota</taxon>
        <taxon>Metamonada</taxon>
        <taxon>Parabasalia</taxon>
        <taxon>Trichomonadida</taxon>
        <taxon>Trichomonadidae</taxon>
        <taxon>Trichomonas</taxon>
    </lineage>
</organism>
<name>A2ETL5_TRIV3</name>
<dbReference type="Proteomes" id="UP000001542">
    <property type="component" value="Unassembled WGS sequence"/>
</dbReference>
<proteinExistence type="predicted"/>
<dbReference type="VEuPathDB" id="TrichDB:TVAGG3_0403970"/>
<reference evidence="1" key="1">
    <citation type="submission" date="2006-10" db="EMBL/GenBank/DDBJ databases">
        <authorList>
            <person name="Amadeo P."/>
            <person name="Zhao Q."/>
            <person name="Wortman J."/>
            <person name="Fraser-Liggett C."/>
            <person name="Carlton J."/>
        </authorList>
    </citation>
    <scope>NUCLEOTIDE SEQUENCE</scope>
    <source>
        <strain evidence="1">G3</strain>
    </source>
</reference>
<dbReference type="EMBL" id="DS113488">
    <property type="protein sequence ID" value="EAY03983.1"/>
    <property type="molecule type" value="Genomic_DNA"/>
</dbReference>
<evidence type="ECO:0000313" key="2">
    <source>
        <dbReference type="Proteomes" id="UP000001542"/>
    </source>
</evidence>
<reference evidence="1" key="2">
    <citation type="journal article" date="2007" name="Science">
        <title>Draft genome sequence of the sexually transmitted pathogen Trichomonas vaginalis.</title>
        <authorList>
            <person name="Carlton J.M."/>
            <person name="Hirt R.P."/>
            <person name="Silva J.C."/>
            <person name="Delcher A.L."/>
            <person name="Schatz M."/>
            <person name="Zhao Q."/>
            <person name="Wortman J.R."/>
            <person name="Bidwell S.L."/>
            <person name="Alsmark U.C.M."/>
            <person name="Besteiro S."/>
            <person name="Sicheritz-Ponten T."/>
            <person name="Noel C.J."/>
            <person name="Dacks J.B."/>
            <person name="Foster P.G."/>
            <person name="Simillion C."/>
            <person name="Van de Peer Y."/>
            <person name="Miranda-Saavedra D."/>
            <person name="Barton G.J."/>
            <person name="Westrop G.D."/>
            <person name="Mueller S."/>
            <person name="Dessi D."/>
            <person name="Fiori P.L."/>
            <person name="Ren Q."/>
            <person name="Paulsen I."/>
            <person name="Zhang H."/>
            <person name="Bastida-Corcuera F.D."/>
            <person name="Simoes-Barbosa A."/>
            <person name="Brown M.T."/>
            <person name="Hayes R.D."/>
            <person name="Mukherjee M."/>
            <person name="Okumura C.Y."/>
            <person name="Schneider R."/>
            <person name="Smith A.J."/>
            <person name="Vanacova S."/>
            <person name="Villalvazo M."/>
            <person name="Haas B.J."/>
            <person name="Pertea M."/>
            <person name="Feldblyum T.V."/>
            <person name="Utterback T.R."/>
            <person name="Shu C.L."/>
            <person name="Osoegawa K."/>
            <person name="de Jong P.J."/>
            <person name="Hrdy I."/>
            <person name="Horvathova L."/>
            <person name="Zubacova Z."/>
            <person name="Dolezal P."/>
            <person name="Malik S.B."/>
            <person name="Logsdon J.M. Jr."/>
            <person name="Henze K."/>
            <person name="Gupta A."/>
            <person name="Wang C.C."/>
            <person name="Dunne R.L."/>
            <person name="Upcroft J.A."/>
            <person name="Upcroft P."/>
            <person name="White O."/>
            <person name="Salzberg S.L."/>
            <person name="Tang P."/>
            <person name="Chiu C.-H."/>
            <person name="Lee Y.-S."/>
            <person name="Embley T.M."/>
            <person name="Coombs G.H."/>
            <person name="Mottram J.C."/>
            <person name="Tachezy J."/>
            <person name="Fraser-Liggett C.M."/>
            <person name="Johnson P.J."/>
        </authorList>
    </citation>
    <scope>NUCLEOTIDE SEQUENCE [LARGE SCALE GENOMIC DNA]</scope>
    <source>
        <strain evidence="1">G3</strain>
    </source>
</reference>
<dbReference type="KEGG" id="tva:4761832"/>
<dbReference type="AlphaFoldDB" id="A2ETL5"/>